<evidence type="ECO:0000313" key="6">
    <source>
        <dbReference type="Proteomes" id="UP000691718"/>
    </source>
</evidence>
<dbReference type="EMBL" id="CAJQZP010001539">
    <property type="protein sequence ID" value="CAG5053015.1"/>
    <property type="molecule type" value="Genomic_DNA"/>
</dbReference>
<proteinExistence type="inferred from homology"/>
<evidence type="ECO:0000256" key="3">
    <source>
        <dbReference type="ARBA" id="ARBA00023065"/>
    </source>
</evidence>
<organism evidence="5 6">
    <name type="scientific">Parnassius apollo</name>
    <name type="common">Apollo butterfly</name>
    <name type="synonym">Papilio apollo</name>
    <dbReference type="NCBI Taxonomy" id="110799"/>
    <lineage>
        <taxon>Eukaryota</taxon>
        <taxon>Metazoa</taxon>
        <taxon>Ecdysozoa</taxon>
        <taxon>Arthropoda</taxon>
        <taxon>Hexapoda</taxon>
        <taxon>Insecta</taxon>
        <taxon>Pterygota</taxon>
        <taxon>Neoptera</taxon>
        <taxon>Endopterygota</taxon>
        <taxon>Lepidoptera</taxon>
        <taxon>Glossata</taxon>
        <taxon>Ditrysia</taxon>
        <taxon>Papilionoidea</taxon>
        <taxon>Papilionidae</taxon>
        <taxon>Parnassiinae</taxon>
        <taxon>Parnassini</taxon>
        <taxon>Parnassius</taxon>
        <taxon>Parnassius</taxon>
    </lineage>
</organism>
<dbReference type="AlphaFoldDB" id="A0A8S3Y484"/>
<dbReference type="PANTHER" id="PTHR11671">
    <property type="entry name" value="V-TYPE ATP SYNTHASE SUBUNIT D"/>
    <property type="match status" value="1"/>
</dbReference>
<keyword evidence="6" id="KW-1185">Reference proteome</keyword>
<dbReference type="InterPro" id="IPR002699">
    <property type="entry name" value="V_ATPase_D"/>
</dbReference>
<dbReference type="Proteomes" id="UP000691718">
    <property type="component" value="Unassembled WGS sequence"/>
</dbReference>
<evidence type="ECO:0000256" key="1">
    <source>
        <dbReference type="ARBA" id="ARBA00005850"/>
    </source>
</evidence>
<dbReference type="GO" id="GO:0046961">
    <property type="term" value="F:proton-transporting ATPase activity, rotational mechanism"/>
    <property type="evidence" value="ECO:0007669"/>
    <property type="project" value="InterPro"/>
</dbReference>
<comment type="function">
    <text evidence="4">Subunit of the V1 complex of vacuolar(H+)-ATPase (V-ATPase), a multisubunit enzyme composed of a peripheral complex (V1) that hydrolyzes ATP and a membrane integral complex (V0) that translocates protons. V-ATPase is responsible for acidifying and maintaining the pH of intracellular compartments and in some cell types, is targeted to the plasma membrane, where it is responsible for acidifying the extracellular environment.</text>
</comment>
<dbReference type="Pfam" id="PF01813">
    <property type="entry name" value="ATP-synt_D"/>
    <property type="match status" value="1"/>
</dbReference>
<accession>A0A8S3Y484</accession>
<comment type="similarity">
    <text evidence="1">Belongs to the V-ATPase D subunit family.</text>
</comment>
<evidence type="ECO:0000256" key="2">
    <source>
        <dbReference type="ARBA" id="ARBA00022448"/>
    </source>
</evidence>
<comment type="caution">
    <text evidence="5">The sequence shown here is derived from an EMBL/GenBank/DDBJ whole genome shotgun (WGS) entry which is preliminary data.</text>
</comment>
<gene>
    <name evidence="5" type="ORF">PAPOLLO_LOCUS25524</name>
</gene>
<name>A0A8S3Y484_PARAO</name>
<reference evidence="5" key="1">
    <citation type="submission" date="2021-04" db="EMBL/GenBank/DDBJ databases">
        <authorList>
            <person name="Tunstrom K."/>
        </authorList>
    </citation>
    <scope>NUCLEOTIDE SEQUENCE</scope>
</reference>
<dbReference type="OrthoDB" id="7676488at2759"/>
<evidence type="ECO:0000256" key="4">
    <source>
        <dbReference type="ARBA" id="ARBA00045737"/>
    </source>
</evidence>
<sequence>MNVLGKVVIPKIKVTCKYIVNALEERERDDFYRRKVMLDVKKKKAKKENNVKAVPKKDEYCDGCGEVMNKNFLNEIEHIPSLAHDDKIKKNRQLVDLKEHISEILEVINTVDKKSFQVPNIKEFLNLAQDLQSKIADRLNSEPLLSQSDRKTCENCISKLVNEQYENNIQEEILDSGIFENVHESGSRLTLQESSENISKLEPYYKKRLSSDIIERNLRMGAFQIDVKEITKILRTKNKDGTIREEKKTIKIRKEIRDSTARDLIPLYSSNNSINSKDNENFIMAYDDLPGPSSKSSHSHNKK</sequence>
<protein>
    <submittedName>
        <fullName evidence="5">(apollo) hypothetical protein</fullName>
    </submittedName>
</protein>
<keyword evidence="3" id="KW-0406">Ion transport</keyword>
<evidence type="ECO:0000313" key="5">
    <source>
        <dbReference type="EMBL" id="CAG5053015.1"/>
    </source>
</evidence>
<keyword evidence="2" id="KW-0813">Transport</keyword>